<dbReference type="InterPro" id="IPR019874">
    <property type="entry name" value="RF_methyltr_PrmC"/>
</dbReference>
<dbReference type="HAMAP" id="MF_02126">
    <property type="entry name" value="RF_methyltr_PrmC"/>
    <property type="match status" value="1"/>
</dbReference>
<dbReference type="AlphaFoldDB" id="A0AA37TKA0"/>
<evidence type="ECO:0000259" key="6">
    <source>
        <dbReference type="Pfam" id="PF13847"/>
    </source>
</evidence>
<feature type="domain" description="Release factor glutamine methyltransferase N-terminal" evidence="7">
    <location>
        <begin position="11"/>
        <end position="79"/>
    </location>
</feature>
<dbReference type="InterPro" id="IPR004556">
    <property type="entry name" value="HemK-like"/>
</dbReference>
<feature type="binding site" evidence="5">
    <location>
        <position position="190"/>
    </location>
    <ligand>
        <name>S-adenosyl-L-methionine</name>
        <dbReference type="ChEBI" id="CHEBI:59789"/>
    </ligand>
</feature>
<accession>A0AA37TKA0</accession>
<keyword evidence="3 5" id="KW-0949">S-adenosyl-L-methionine</keyword>
<dbReference type="CDD" id="cd02440">
    <property type="entry name" value="AdoMet_MTases"/>
    <property type="match status" value="1"/>
</dbReference>
<dbReference type="Pfam" id="PF17827">
    <property type="entry name" value="PrmC_N"/>
    <property type="match status" value="1"/>
</dbReference>
<evidence type="ECO:0000256" key="2">
    <source>
        <dbReference type="ARBA" id="ARBA00022679"/>
    </source>
</evidence>
<comment type="caution">
    <text evidence="8">The sequence shown here is derived from an EMBL/GenBank/DDBJ whole genome shotgun (WGS) entry which is preliminary data.</text>
</comment>
<dbReference type="InterPro" id="IPR025714">
    <property type="entry name" value="Methyltranfer_dom"/>
</dbReference>
<sequence>MTKASTVTVAQAIAWATSLLPHSDSAQLDAQVLLLHVLQKPRSFLYSWPDAKLTDAQSQQFKQLLQQRIEGHPVAHLIGEREFWSLPLTVSADTLIPRPDTEAVVEACLGLALPLAARVLDLGTGSGAIALALAHEQPNWSVTAIDASERALHVAKNNARRLGLERVEFLQGSWFEPLSEHASFDLIVSNPPYIDEQDPHLQQGDVRFEPLSALVANDSGYADLFEIAETAPIYMKDGGWLVLEHGYQQAQVCCEKLRQIGYQQVSFGRDLAGQPRFTLGYWPAPTAKV</sequence>
<gene>
    <name evidence="5 8" type="primary">prmC</name>
    <name evidence="8" type="ORF">GCM10007894_09490</name>
</gene>
<keyword evidence="1 5" id="KW-0489">Methyltransferase</keyword>
<comment type="similarity">
    <text evidence="5">Belongs to the protein N5-glutamine methyltransferase family. PrmC subfamily.</text>
</comment>
<feature type="binding site" evidence="5">
    <location>
        <begin position="190"/>
        <end position="193"/>
    </location>
    <ligand>
        <name>substrate</name>
    </ligand>
</feature>
<dbReference type="EMBL" id="BSPO01000002">
    <property type="protein sequence ID" value="GLS82972.1"/>
    <property type="molecule type" value="Genomic_DNA"/>
</dbReference>
<evidence type="ECO:0000259" key="7">
    <source>
        <dbReference type="Pfam" id="PF17827"/>
    </source>
</evidence>
<dbReference type="PROSITE" id="PS00092">
    <property type="entry name" value="N6_MTASE"/>
    <property type="match status" value="1"/>
</dbReference>
<evidence type="ECO:0000256" key="1">
    <source>
        <dbReference type="ARBA" id="ARBA00022603"/>
    </source>
</evidence>
<dbReference type="Gene3D" id="1.10.8.10">
    <property type="entry name" value="DNA helicase RuvA subunit, C-terminal domain"/>
    <property type="match status" value="1"/>
</dbReference>
<evidence type="ECO:0000256" key="3">
    <source>
        <dbReference type="ARBA" id="ARBA00022691"/>
    </source>
</evidence>
<dbReference type="NCBIfam" id="TIGR03534">
    <property type="entry name" value="RF_mod_PrmC"/>
    <property type="match status" value="1"/>
</dbReference>
<dbReference type="Pfam" id="PF13847">
    <property type="entry name" value="Methyltransf_31"/>
    <property type="match status" value="1"/>
</dbReference>
<proteinExistence type="inferred from homology"/>
<dbReference type="Proteomes" id="UP001157439">
    <property type="component" value="Unassembled WGS sequence"/>
</dbReference>
<reference evidence="8 9" key="1">
    <citation type="journal article" date="2014" name="Int. J. Syst. Evol. Microbiol.">
        <title>Complete genome sequence of Corynebacterium casei LMG S-19264T (=DSM 44701T), isolated from a smear-ripened cheese.</title>
        <authorList>
            <consortium name="US DOE Joint Genome Institute (JGI-PGF)"/>
            <person name="Walter F."/>
            <person name="Albersmeier A."/>
            <person name="Kalinowski J."/>
            <person name="Ruckert C."/>
        </authorList>
    </citation>
    <scope>NUCLEOTIDE SEQUENCE [LARGE SCALE GENOMIC DNA]</scope>
    <source>
        <strain evidence="8 9">NBRC 112785</strain>
    </source>
</reference>
<dbReference type="PANTHER" id="PTHR18895:SF74">
    <property type="entry name" value="MTRF1L RELEASE FACTOR GLUTAMINE METHYLTRANSFERASE"/>
    <property type="match status" value="1"/>
</dbReference>
<comment type="catalytic activity">
    <reaction evidence="4 5">
        <text>L-glutaminyl-[peptide chain release factor] + S-adenosyl-L-methionine = N(5)-methyl-L-glutaminyl-[peptide chain release factor] + S-adenosyl-L-homocysteine + H(+)</text>
        <dbReference type="Rhea" id="RHEA:42896"/>
        <dbReference type="Rhea" id="RHEA-COMP:10271"/>
        <dbReference type="Rhea" id="RHEA-COMP:10272"/>
        <dbReference type="ChEBI" id="CHEBI:15378"/>
        <dbReference type="ChEBI" id="CHEBI:30011"/>
        <dbReference type="ChEBI" id="CHEBI:57856"/>
        <dbReference type="ChEBI" id="CHEBI:59789"/>
        <dbReference type="ChEBI" id="CHEBI:61891"/>
        <dbReference type="EC" id="2.1.1.297"/>
    </reaction>
</comment>
<keyword evidence="9" id="KW-1185">Reference proteome</keyword>
<dbReference type="InterPro" id="IPR040758">
    <property type="entry name" value="PrmC_N"/>
</dbReference>
<dbReference type="FunFam" id="1.10.8.10:FF:000032">
    <property type="entry name" value="Release factor glutamine methyltransferase"/>
    <property type="match status" value="1"/>
</dbReference>
<organism evidence="8 9">
    <name type="scientific">Paraferrimonas haliotis</name>
    <dbReference type="NCBI Taxonomy" id="2013866"/>
    <lineage>
        <taxon>Bacteria</taxon>
        <taxon>Pseudomonadati</taxon>
        <taxon>Pseudomonadota</taxon>
        <taxon>Gammaproteobacteria</taxon>
        <taxon>Alteromonadales</taxon>
        <taxon>Ferrimonadaceae</taxon>
        <taxon>Paraferrimonas</taxon>
    </lineage>
</organism>
<dbReference type="InterPro" id="IPR050320">
    <property type="entry name" value="N5-glutamine_MTase"/>
</dbReference>
<dbReference type="EC" id="2.1.1.297" evidence="5"/>
<dbReference type="Gene3D" id="3.40.50.150">
    <property type="entry name" value="Vaccinia Virus protein VP39"/>
    <property type="match status" value="1"/>
</dbReference>
<dbReference type="GO" id="GO:0032259">
    <property type="term" value="P:methylation"/>
    <property type="evidence" value="ECO:0007669"/>
    <property type="project" value="UniProtKB-KW"/>
</dbReference>
<feature type="binding site" evidence="5">
    <location>
        <position position="174"/>
    </location>
    <ligand>
        <name>S-adenosyl-L-methionine</name>
        <dbReference type="ChEBI" id="CHEBI:59789"/>
    </ligand>
</feature>
<protein>
    <recommendedName>
        <fullName evidence="5">Release factor glutamine methyltransferase</fullName>
        <shortName evidence="5">RF MTase</shortName>
        <ecNumber evidence="5">2.1.1.297</ecNumber>
    </recommendedName>
    <alternativeName>
        <fullName evidence="5">N5-glutamine methyltransferase PrmC</fullName>
    </alternativeName>
    <alternativeName>
        <fullName evidence="5">Protein-(glutamine-N5) MTase PrmC</fullName>
    </alternativeName>
    <alternativeName>
        <fullName evidence="5">Protein-glutamine N-methyltransferase PrmC</fullName>
    </alternativeName>
</protein>
<evidence type="ECO:0000313" key="9">
    <source>
        <dbReference type="Proteomes" id="UP001157439"/>
    </source>
</evidence>
<dbReference type="RefSeq" id="WP_095497452.1">
    <property type="nucleotide sequence ID" value="NZ_BSPO01000002.1"/>
</dbReference>
<feature type="domain" description="Methyltransferase" evidence="6">
    <location>
        <begin position="117"/>
        <end position="202"/>
    </location>
</feature>
<feature type="binding site" evidence="5">
    <location>
        <position position="146"/>
    </location>
    <ligand>
        <name>S-adenosyl-L-methionine</name>
        <dbReference type="ChEBI" id="CHEBI:59789"/>
    </ligand>
</feature>
<evidence type="ECO:0000256" key="4">
    <source>
        <dbReference type="ARBA" id="ARBA00048391"/>
    </source>
</evidence>
<dbReference type="SUPFAM" id="SSF53335">
    <property type="entry name" value="S-adenosyl-L-methionine-dependent methyltransferases"/>
    <property type="match status" value="1"/>
</dbReference>
<dbReference type="InterPro" id="IPR002052">
    <property type="entry name" value="DNA_methylase_N6_adenine_CS"/>
</dbReference>
<evidence type="ECO:0000313" key="8">
    <source>
        <dbReference type="EMBL" id="GLS82972.1"/>
    </source>
</evidence>
<feature type="binding site" evidence="5">
    <location>
        <begin position="123"/>
        <end position="127"/>
    </location>
    <ligand>
        <name>S-adenosyl-L-methionine</name>
        <dbReference type="ChEBI" id="CHEBI:59789"/>
    </ligand>
</feature>
<dbReference type="GO" id="GO:0102559">
    <property type="term" value="F:peptide chain release factor N(5)-glutamine methyltransferase activity"/>
    <property type="evidence" value="ECO:0007669"/>
    <property type="project" value="UniProtKB-EC"/>
</dbReference>
<dbReference type="InterPro" id="IPR029063">
    <property type="entry name" value="SAM-dependent_MTases_sf"/>
</dbReference>
<comment type="function">
    <text evidence="5">Methylates the class 1 translation termination release factors RF1/PrfA and RF2/PrfB on the glutamine residue of the universally conserved GGQ motif.</text>
</comment>
<name>A0AA37TKA0_9GAMM</name>
<dbReference type="FunFam" id="3.40.50.150:FF:000053">
    <property type="entry name" value="Release factor glutamine methyltransferase"/>
    <property type="match status" value="1"/>
</dbReference>
<dbReference type="PANTHER" id="PTHR18895">
    <property type="entry name" value="HEMK METHYLTRANSFERASE"/>
    <property type="match status" value="1"/>
</dbReference>
<keyword evidence="2 5" id="KW-0808">Transferase</keyword>
<dbReference type="GO" id="GO:0003676">
    <property type="term" value="F:nucleic acid binding"/>
    <property type="evidence" value="ECO:0007669"/>
    <property type="project" value="InterPro"/>
</dbReference>
<dbReference type="NCBIfam" id="TIGR00536">
    <property type="entry name" value="hemK_fam"/>
    <property type="match status" value="1"/>
</dbReference>
<evidence type="ECO:0000256" key="5">
    <source>
        <dbReference type="HAMAP-Rule" id="MF_02126"/>
    </source>
</evidence>